<dbReference type="Pfam" id="PF00059">
    <property type="entry name" value="Lectin_C"/>
    <property type="match status" value="1"/>
</dbReference>
<accession>A0ABN9KXH1</accession>
<evidence type="ECO:0000256" key="5">
    <source>
        <dbReference type="ARBA" id="ARBA00023157"/>
    </source>
</evidence>
<evidence type="ECO:0000256" key="2">
    <source>
        <dbReference type="ARBA" id="ARBA00022525"/>
    </source>
</evidence>
<evidence type="ECO:0000256" key="4">
    <source>
        <dbReference type="ARBA" id="ARBA00022734"/>
    </source>
</evidence>
<dbReference type="Proteomes" id="UP001176940">
    <property type="component" value="Unassembled WGS sequence"/>
</dbReference>
<dbReference type="SMART" id="SM00034">
    <property type="entry name" value="CLECT"/>
    <property type="match status" value="1"/>
</dbReference>
<dbReference type="InterPro" id="IPR016187">
    <property type="entry name" value="CTDL_fold"/>
</dbReference>
<keyword evidence="2" id="KW-0964">Secreted</keyword>
<dbReference type="PROSITE" id="PS00615">
    <property type="entry name" value="C_TYPE_LECTIN_1"/>
    <property type="match status" value="1"/>
</dbReference>
<evidence type="ECO:0000313" key="9">
    <source>
        <dbReference type="Proteomes" id="UP001176940"/>
    </source>
</evidence>
<proteinExistence type="predicted"/>
<reference evidence="8" key="1">
    <citation type="submission" date="2023-07" db="EMBL/GenBank/DDBJ databases">
        <authorList>
            <person name="Stuckert A."/>
        </authorList>
    </citation>
    <scope>NUCLEOTIDE SEQUENCE</scope>
</reference>
<organism evidence="8 9">
    <name type="scientific">Ranitomeya imitator</name>
    <name type="common">mimic poison frog</name>
    <dbReference type="NCBI Taxonomy" id="111125"/>
    <lineage>
        <taxon>Eukaryota</taxon>
        <taxon>Metazoa</taxon>
        <taxon>Chordata</taxon>
        <taxon>Craniata</taxon>
        <taxon>Vertebrata</taxon>
        <taxon>Euteleostomi</taxon>
        <taxon>Amphibia</taxon>
        <taxon>Batrachia</taxon>
        <taxon>Anura</taxon>
        <taxon>Neobatrachia</taxon>
        <taxon>Hyloidea</taxon>
        <taxon>Dendrobatidae</taxon>
        <taxon>Dendrobatinae</taxon>
        <taxon>Ranitomeya</taxon>
    </lineage>
</organism>
<dbReference type="InterPro" id="IPR016186">
    <property type="entry name" value="C-type_lectin-like/link_sf"/>
</dbReference>
<name>A0ABN9KXH1_9NEOB</name>
<evidence type="ECO:0000256" key="1">
    <source>
        <dbReference type="ARBA" id="ARBA00004613"/>
    </source>
</evidence>
<sequence length="445" mass="50604">MEALISTGTSLVPGPSPPMTQRFFHGRTKTELKIRRASLRSDVGGEGKLRIKYDSKAAGMLLWSNGGTTWRWQGQAKVPQLSSKCLISSRAGFTATKGRPRMRNSAAETKKLQNRRKEEEARHICLVPGSQAEEQESEEDGTAEMENRLSAEEQNKNLEKFLLGHLDITVPPEKRPLMPPKRETKLSFNVTLISVSQNENGVIFPMPDDEDHEEEVEEIDGGTSEEDEVVPTTTVQPATTLPADDNLNYIMSRLSGIEAAIHRLNVQFYGLDVKVSQMSQSVSTMRTKLGEAEDTIATVSEMNARNQRQIGQIEGCLKGKRYHRKCYLIFQHFENYATAQQLCHSRGGNLAMPIDQNEFAYLAQYVHDAFYPFNWPIWIGIHDRRSEGMYTFENGHRVSYFNWYKDHLVTQPNGGILENCVSISSDDGKWWDNDCSRRMYYICEY</sequence>
<feature type="compositionally biased region" description="Basic and acidic residues" evidence="6">
    <location>
        <begin position="108"/>
        <end position="120"/>
    </location>
</feature>
<dbReference type="PANTHER" id="PTHR22799:SF1">
    <property type="entry name" value="C-TYPE LECTIN DOMAIN FAMILY 11 MEMBER A"/>
    <property type="match status" value="1"/>
</dbReference>
<feature type="region of interest" description="Disordered" evidence="6">
    <location>
        <begin position="1"/>
        <end position="20"/>
    </location>
</feature>
<dbReference type="EMBL" id="CAUEEQ010004769">
    <property type="protein sequence ID" value="CAJ0927991.1"/>
    <property type="molecule type" value="Genomic_DNA"/>
</dbReference>
<feature type="compositionally biased region" description="Polar residues" evidence="6">
    <location>
        <begin position="1"/>
        <end position="10"/>
    </location>
</feature>
<keyword evidence="9" id="KW-1185">Reference proteome</keyword>
<evidence type="ECO:0000256" key="3">
    <source>
        <dbReference type="ARBA" id="ARBA00022729"/>
    </source>
</evidence>
<comment type="caution">
    <text evidence="8">The sequence shown here is derived from an EMBL/GenBank/DDBJ whole genome shotgun (WGS) entry which is preliminary data.</text>
</comment>
<evidence type="ECO:0000256" key="6">
    <source>
        <dbReference type="SAM" id="MobiDB-lite"/>
    </source>
</evidence>
<dbReference type="SUPFAM" id="SSF56436">
    <property type="entry name" value="C-type lectin-like"/>
    <property type="match status" value="1"/>
</dbReference>
<dbReference type="PANTHER" id="PTHR22799">
    <property type="entry name" value="TETRANECTIN-RELATED"/>
    <property type="match status" value="1"/>
</dbReference>
<gene>
    <name evidence="8" type="ORF">RIMI_LOCUS3225705</name>
</gene>
<keyword evidence="4" id="KW-0430">Lectin</keyword>
<keyword evidence="5" id="KW-1015">Disulfide bond</keyword>
<dbReference type="Gene3D" id="3.10.100.10">
    <property type="entry name" value="Mannose-Binding Protein A, subunit A"/>
    <property type="match status" value="1"/>
</dbReference>
<feature type="domain" description="C-type lectin" evidence="7">
    <location>
        <begin position="322"/>
        <end position="444"/>
    </location>
</feature>
<feature type="region of interest" description="Disordered" evidence="6">
    <location>
        <begin position="95"/>
        <end position="120"/>
    </location>
</feature>
<dbReference type="InterPro" id="IPR051663">
    <property type="entry name" value="CLec_Tetranectin-domain"/>
</dbReference>
<keyword evidence="3" id="KW-0732">Signal</keyword>
<dbReference type="InterPro" id="IPR018378">
    <property type="entry name" value="C-type_lectin_CS"/>
</dbReference>
<comment type="subcellular location">
    <subcellularLocation>
        <location evidence="1">Secreted</location>
    </subcellularLocation>
</comment>
<protein>
    <recommendedName>
        <fullName evidence="7">C-type lectin domain-containing protein</fullName>
    </recommendedName>
</protein>
<evidence type="ECO:0000259" key="7">
    <source>
        <dbReference type="PROSITE" id="PS50041"/>
    </source>
</evidence>
<evidence type="ECO:0000313" key="8">
    <source>
        <dbReference type="EMBL" id="CAJ0927991.1"/>
    </source>
</evidence>
<dbReference type="PROSITE" id="PS50041">
    <property type="entry name" value="C_TYPE_LECTIN_2"/>
    <property type="match status" value="1"/>
</dbReference>
<dbReference type="InterPro" id="IPR001304">
    <property type="entry name" value="C-type_lectin-like"/>
</dbReference>